<reference evidence="2" key="1">
    <citation type="submission" date="2010-07" db="EMBL/GenBank/DDBJ databases">
        <title>Complete sequence of Clostridium saccharolyticum WM1.</title>
        <authorList>
            <consortium name="US DOE Joint Genome Institute"/>
            <person name="Lucas S."/>
            <person name="Copeland A."/>
            <person name="Lapidus A."/>
            <person name="Cheng J.-F."/>
            <person name="Bruce D."/>
            <person name="Goodwin L."/>
            <person name="Pitluck S."/>
            <person name="Chertkov O."/>
            <person name="Detter J.C."/>
            <person name="Han C."/>
            <person name="Tapia R."/>
            <person name="Land M."/>
            <person name="Hauser L."/>
            <person name="Chang Y.-J."/>
            <person name="Jeffries C."/>
            <person name="Kyrpides N."/>
            <person name="Ivanova N."/>
            <person name="Mikhailova N."/>
            <person name="Mouttaki H."/>
            <person name="Lin L."/>
            <person name="Zhou J."/>
            <person name="Hemme C.L."/>
            <person name="Woyke T."/>
        </authorList>
    </citation>
    <scope>NUCLEOTIDE SEQUENCE [LARGE SCALE GENOMIC DNA]</scope>
    <source>
        <strain evidence="2">WM1</strain>
    </source>
</reference>
<dbReference type="SUPFAM" id="SSF101262">
    <property type="entry name" value="Methenyltetrahydrofolate cyclohydrolase-like"/>
    <property type="match status" value="1"/>
</dbReference>
<dbReference type="GO" id="GO:0016740">
    <property type="term" value="F:transferase activity"/>
    <property type="evidence" value="ECO:0007669"/>
    <property type="project" value="UniProtKB-KW"/>
</dbReference>
<dbReference type="eggNOG" id="COG3404">
    <property type="taxonomic scope" value="Bacteria"/>
</dbReference>
<keyword evidence="3" id="KW-1185">Reference proteome</keyword>
<dbReference type="RefSeq" id="WP_013271846.1">
    <property type="nucleotide sequence ID" value="NC_014376.1"/>
</dbReference>
<evidence type="ECO:0000313" key="3">
    <source>
        <dbReference type="Proteomes" id="UP000001662"/>
    </source>
</evidence>
<feature type="domain" description="Cyclodeaminase/cyclohydrolase" evidence="1">
    <location>
        <begin position="6"/>
        <end position="185"/>
    </location>
</feature>
<dbReference type="PaxDb" id="610130-Closa_1137"/>
<dbReference type="EMBL" id="CP002109">
    <property type="protein sequence ID" value="ADL03751.1"/>
    <property type="molecule type" value="Genomic_DNA"/>
</dbReference>
<dbReference type="AlphaFoldDB" id="D9R7M2"/>
<dbReference type="InterPro" id="IPR007044">
    <property type="entry name" value="Cyclodeamin/CycHdrlase"/>
</dbReference>
<dbReference type="HOGENOM" id="CLU_088419_0_1_9"/>
<dbReference type="Proteomes" id="UP000001662">
    <property type="component" value="Chromosome"/>
</dbReference>
<dbReference type="Pfam" id="PF04961">
    <property type="entry name" value="FTCD_C"/>
    <property type="match status" value="1"/>
</dbReference>
<dbReference type="Gene3D" id="1.20.120.680">
    <property type="entry name" value="Formiminotetrahydrofolate cyclodeaminase monomer, up-and-down helical bundle"/>
    <property type="match status" value="1"/>
</dbReference>
<accession>D9R7M2</accession>
<name>D9R7M2_LACSW</name>
<organism evidence="2 3">
    <name type="scientific">Lacrimispora saccharolytica (strain ATCC 35040 / DSM 2544 / NRCC 2533 / WM1)</name>
    <name type="common">Clostridium saccharolyticum</name>
    <dbReference type="NCBI Taxonomy" id="610130"/>
    <lineage>
        <taxon>Bacteria</taxon>
        <taxon>Bacillati</taxon>
        <taxon>Bacillota</taxon>
        <taxon>Clostridia</taxon>
        <taxon>Lachnospirales</taxon>
        <taxon>Lachnospiraceae</taxon>
        <taxon>Lacrimispora</taxon>
    </lineage>
</organism>
<dbReference type="InterPro" id="IPR036178">
    <property type="entry name" value="Formintransfe-cycloase-like_sf"/>
</dbReference>
<protein>
    <submittedName>
        <fullName evidence="2">Formiminotransferase-cyclodeaminase</fullName>
    </submittedName>
</protein>
<evidence type="ECO:0000259" key="1">
    <source>
        <dbReference type="Pfam" id="PF04961"/>
    </source>
</evidence>
<dbReference type="OrthoDB" id="7959174at2"/>
<sequence length="208" mass="22578">MLEKSCNIFIEELSSKSPVPGGGGASAYVGALGMALGCMVGNLTLGKKKYQEVEPDIIKLLEKSEKIIIELKELVSKDAEVFYPLSQAYGLPQNTEEEKAEKEAVLQHALIAATKVPLDIAKTCLEAIELIEEYAIKGTRIAVSDAGVGAIFCKAALQGAKLNVLINTKIMKDQELKNVVESELSETVRAGMEKADRIYQYVETLLKS</sequence>
<evidence type="ECO:0000313" key="2">
    <source>
        <dbReference type="EMBL" id="ADL03751.1"/>
    </source>
</evidence>
<gene>
    <name evidence="2" type="ordered locus">Closa_1137</name>
</gene>
<proteinExistence type="predicted"/>
<dbReference type="KEGG" id="csh:Closa_1137"/>
<dbReference type="STRING" id="610130.Closa_1137"/>